<evidence type="ECO:0000259" key="6">
    <source>
        <dbReference type="Pfam" id="PF00155"/>
    </source>
</evidence>
<gene>
    <name evidence="7" type="ORF">CQA69_07030</name>
</gene>
<protein>
    <submittedName>
        <fullName evidence="7">Pyridoxal phosphate-dependent aminotransferase</fullName>
    </submittedName>
</protein>
<keyword evidence="3 7" id="KW-0032">Aminotransferase</keyword>
<dbReference type="Proteomes" id="UP000308838">
    <property type="component" value="Unassembled WGS sequence"/>
</dbReference>
<comment type="similarity">
    <text evidence="2">Belongs to the class-I pyridoxal-phosphate-dependent aminotransferase family.</text>
</comment>
<dbReference type="Gene3D" id="3.40.640.10">
    <property type="entry name" value="Type I PLP-dependent aspartate aminotransferase-like (Major domain)"/>
    <property type="match status" value="1"/>
</dbReference>
<comment type="cofactor">
    <cofactor evidence="1">
        <name>pyridoxal 5'-phosphate</name>
        <dbReference type="ChEBI" id="CHEBI:597326"/>
    </cofactor>
</comment>
<comment type="caution">
    <text evidence="7">The sequence shown here is derived from an EMBL/GenBank/DDBJ whole genome shotgun (WGS) entry which is preliminary data.</text>
</comment>
<accession>A0A4U7BPA8</accession>
<evidence type="ECO:0000313" key="8">
    <source>
        <dbReference type="Proteomes" id="UP000308838"/>
    </source>
</evidence>
<keyword evidence="5" id="KW-0663">Pyridoxal phosphate</keyword>
<dbReference type="Gene3D" id="3.90.1150.10">
    <property type="entry name" value="Aspartate Aminotransferase, domain 1"/>
    <property type="match status" value="1"/>
</dbReference>
<feature type="domain" description="Aminotransferase class I/classII large" evidence="6">
    <location>
        <begin position="30"/>
        <end position="381"/>
    </location>
</feature>
<dbReference type="InterPro" id="IPR015424">
    <property type="entry name" value="PyrdxlP-dep_Trfase"/>
</dbReference>
<keyword evidence="4 7" id="KW-0808">Transferase</keyword>
<dbReference type="GO" id="GO:0008483">
    <property type="term" value="F:transaminase activity"/>
    <property type="evidence" value="ECO:0007669"/>
    <property type="project" value="UniProtKB-KW"/>
</dbReference>
<dbReference type="Pfam" id="PF00155">
    <property type="entry name" value="Aminotran_1_2"/>
    <property type="match status" value="1"/>
</dbReference>
<evidence type="ECO:0000256" key="2">
    <source>
        <dbReference type="ARBA" id="ARBA00007441"/>
    </source>
</evidence>
<dbReference type="FunFam" id="3.40.640.10:FF:000033">
    <property type="entry name" value="Aspartate aminotransferase"/>
    <property type="match status" value="1"/>
</dbReference>
<dbReference type="InterPro" id="IPR004839">
    <property type="entry name" value="Aminotransferase_I/II_large"/>
</dbReference>
<dbReference type="PANTHER" id="PTHR46383:SF1">
    <property type="entry name" value="ASPARTATE AMINOTRANSFERASE"/>
    <property type="match status" value="1"/>
</dbReference>
<dbReference type="CDD" id="cd00609">
    <property type="entry name" value="AAT_like"/>
    <property type="match status" value="1"/>
</dbReference>
<dbReference type="PRINTS" id="PR00753">
    <property type="entry name" value="ACCSYNTHASE"/>
</dbReference>
<dbReference type="EMBL" id="NXLZ01000012">
    <property type="protein sequence ID" value="TKX29917.1"/>
    <property type="molecule type" value="Genomic_DNA"/>
</dbReference>
<dbReference type="GO" id="GO:0030170">
    <property type="term" value="F:pyridoxal phosphate binding"/>
    <property type="evidence" value="ECO:0007669"/>
    <property type="project" value="InterPro"/>
</dbReference>
<evidence type="ECO:0000256" key="3">
    <source>
        <dbReference type="ARBA" id="ARBA00022576"/>
    </source>
</evidence>
<dbReference type="InterPro" id="IPR015422">
    <property type="entry name" value="PyrdxlP-dep_Trfase_small"/>
</dbReference>
<dbReference type="PANTHER" id="PTHR46383">
    <property type="entry name" value="ASPARTATE AMINOTRANSFERASE"/>
    <property type="match status" value="1"/>
</dbReference>
<reference evidence="7 8" key="1">
    <citation type="submission" date="2018-05" db="EMBL/GenBank/DDBJ databases">
        <title>Novel Campyloabacter and Helicobacter Species and Strains.</title>
        <authorList>
            <person name="Mannion A.J."/>
            <person name="Shen Z."/>
            <person name="Fox J.G."/>
        </authorList>
    </citation>
    <scope>NUCLEOTIDE SEQUENCE [LARGE SCALE GENOMIC DNA]</scope>
    <source>
        <strain evidence="8">MIT17-664</strain>
    </source>
</reference>
<evidence type="ECO:0000256" key="4">
    <source>
        <dbReference type="ARBA" id="ARBA00022679"/>
    </source>
</evidence>
<dbReference type="SUPFAM" id="SSF53383">
    <property type="entry name" value="PLP-dependent transferases"/>
    <property type="match status" value="1"/>
</dbReference>
<dbReference type="AlphaFoldDB" id="A0A4U7BPA8"/>
<evidence type="ECO:0000256" key="1">
    <source>
        <dbReference type="ARBA" id="ARBA00001933"/>
    </source>
</evidence>
<dbReference type="RefSeq" id="WP_137621070.1">
    <property type="nucleotide sequence ID" value="NZ_NXLZ01000012.1"/>
</dbReference>
<sequence length="389" mass="43360">MLTKRSQVLEESITFAIASLADELKAKGEDVISFSTGEPDFDTPKIIKDAAISAIEKGCGKYTAVAGIKETLKAIQTKLKKDNGLDYEISEIITNVGAKHSLFQCIECLVEKDDEVIIPAPYWVSYPEMVKFAGGKPIFIEGLEKNGFKITADQLQKAITSKTKVLMLNSPSNPIGSIYSKEELLALAEVLKNTNIVVLSDEMYEKLRYDNIKFTAFASLNEDALKRTVTINGLSKCGAMPGWRFGYMASKNKALVSAVKKLQGQSTSNICSITQYAAIPALDGRCDQDIETMRQAFQKRRDIALEILEKIPNISFYKPEGAFYFFINIQKIEKDSMKFCKKLLEEQKVAVVPGIGFGMDGYFRISYATSEDLIKKGLERIAQFIKNYN</sequence>
<name>A0A4U7BPA8_9BACT</name>
<evidence type="ECO:0000256" key="5">
    <source>
        <dbReference type="ARBA" id="ARBA00022898"/>
    </source>
</evidence>
<dbReference type="OrthoDB" id="9803354at2"/>
<proteinExistence type="inferred from homology"/>
<organism evidence="7 8">
    <name type="scientific">Campylobacter estrildidarum</name>
    <dbReference type="NCBI Taxonomy" id="2510189"/>
    <lineage>
        <taxon>Bacteria</taxon>
        <taxon>Pseudomonadati</taxon>
        <taxon>Campylobacterota</taxon>
        <taxon>Epsilonproteobacteria</taxon>
        <taxon>Campylobacterales</taxon>
        <taxon>Campylobacteraceae</taxon>
        <taxon>Campylobacter</taxon>
    </lineage>
</organism>
<dbReference type="GO" id="GO:0006520">
    <property type="term" value="P:amino acid metabolic process"/>
    <property type="evidence" value="ECO:0007669"/>
    <property type="project" value="InterPro"/>
</dbReference>
<dbReference type="InterPro" id="IPR050596">
    <property type="entry name" value="AspAT/PAT-like"/>
</dbReference>
<dbReference type="InterPro" id="IPR015421">
    <property type="entry name" value="PyrdxlP-dep_Trfase_major"/>
</dbReference>
<keyword evidence="8" id="KW-1185">Reference proteome</keyword>
<evidence type="ECO:0000313" key="7">
    <source>
        <dbReference type="EMBL" id="TKX29917.1"/>
    </source>
</evidence>